<reference evidence="2 3" key="1">
    <citation type="submission" date="2016-10" db="EMBL/GenBank/DDBJ databases">
        <authorList>
            <person name="de Groot N.N."/>
        </authorList>
    </citation>
    <scope>NUCLEOTIDE SEQUENCE [LARGE SCALE GENOMIC DNA]</scope>
    <source>
        <strain evidence="2 3">DSM 17073</strain>
    </source>
</reference>
<dbReference type="Proteomes" id="UP000321547">
    <property type="component" value="Unassembled WGS sequence"/>
</dbReference>
<sequence>MVGYMNPWIYMYDADTVWDYPEKELFLKYSLPFNSRQLEEEGVIEINPKYGYEFSHTLESQIRGQLNAGFAMIDFYESQDSANRLTQYGKDYLANLCIKL</sequence>
<reference evidence="1 4" key="2">
    <citation type="submission" date="2019-07" db="EMBL/GenBank/DDBJ databases">
        <title>Whole genome shotgun sequence of Halolactibacillus halophilus NBRC 100868.</title>
        <authorList>
            <person name="Hosoyama A."/>
            <person name="Uohara A."/>
            <person name="Ohji S."/>
            <person name="Ichikawa N."/>
        </authorList>
    </citation>
    <scope>NUCLEOTIDE SEQUENCE [LARGE SCALE GENOMIC DNA]</scope>
    <source>
        <strain evidence="1 4">NBRC 100868</strain>
    </source>
</reference>
<dbReference type="Proteomes" id="UP000242243">
    <property type="component" value="Unassembled WGS sequence"/>
</dbReference>
<accession>A0A1I5T561</accession>
<dbReference type="EMBL" id="BJWI01000082">
    <property type="protein sequence ID" value="GEM02933.1"/>
    <property type="molecule type" value="Genomic_DNA"/>
</dbReference>
<proteinExistence type="predicted"/>
<organism evidence="2 3">
    <name type="scientific">Halolactibacillus halophilus</name>
    <dbReference type="NCBI Taxonomy" id="306540"/>
    <lineage>
        <taxon>Bacteria</taxon>
        <taxon>Bacillati</taxon>
        <taxon>Bacillota</taxon>
        <taxon>Bacilli</taxon>
        <taxon>Bacillales</taxon>
        <taxon>Bacillaceae</taxon>
        <taxon>Halolactibacillus</taxon>
    </lineage>
</organism>
<gene>
    <name evidence="1" type="ORF">HHA03_24650</name>
    <name evidence="2" type="ORF">SAMN05421839_1631</name>
</gene>
<dbReference type="STRING" id="306540.SAMN05421839_1631"/>
<name>A0A1I5T561_9BACI</name>
<dbReference type="EMBL" id="FOXC01000063">
    <property type="protein sequence ID" value="SFP78135.1"/>
    <property type="molecule type" value="Genomic_DNA"/>
</dbReference>
<evidence type="ECO:0000313" key="4">
    <source>
        <dbReference type="Proteomes" id="UP000321547"/>
    </source>
</evidence>
<evidence type="ECO:0000313" key="2">
    <source>
        <dbReference type="EMBL" id="SFP78135.1"/>
    </source>
</evidence>
<protein>
    <submittedName>
        <fullName evidence="2">Uncharacterized protein</fullName>
    </submittedName>
</protein>
<dbReference type="AlphaFoldDB" id="A0A1I5T561"/>
<evidence type="ECO:0000313" key="1">
    <source>
        <dbReference type="EMBL" id="GEM02933.1"/>
    </source>
</evidence>
<keyword evidence="4" id="KW-1185">Reference proteome</keyword>
<evidence type="ECO:0000313" key="3">
    <source>
        <dbReference type="Proteomes" id="UP000242243"/>
    </source>
</evidence>